<dbReference type="Proteomes" id="UP000274131">
    <property type="component" value="Unassembled WGS sequence"/>
</dbReference>
<sequence>MATVSNPANMEPELSKDKFFEDPEPVPYYSLQTVGKPQHPNIGSAALTDFEPLNKQRLLGRSSEAVERL</sequence>
<name>A0A0N4VNY8_ENTVE</name>
<reference evidence="4" key="1">
    <citation type="submission" date="2017-02" db="UniProtKB">
        <authorList>
            <consortium name="WormBaseParasite"/>
        </authorList>
    </citation>
    <scope>IDENTIFICATION</scope>
</reference>
<evidence type="ECO:0000313" key="2">
    <source>
        <dbReference type="EMBL" id="VDD97133.1"/>
    </source>
</evidence>
<keyword evidence="3" id="KW-1185">Reference proteome</keyword>
<evidence type="ECO:0000313" key="4">
    <source>
        <dbReference type="WBParaSite" id="EVEC_0001271101-mRNA-1"/>
    </source>
</evidence>
<evidence type="ECO:0000313" key="3">
    <source>
        <dbReference type="Proteomes" id="UP000274131"/>
    </source>
</evidence>
<reference evidence="2 3" key="2">
    <citation type="submission" date="2018-10" db="EMBL/GenBank/DDBJ databases">
        <authorList>
            <consortium name="Pathogen Informatics"/>
        </authorList>
    </citation>
    <scope>NUCLEOTIDE SEQUENCE [LARGE SCALE GENOMIC DNA]</scope>
</reference>
<dbReference type="AlphaFoldDB" id="A0A0N4VNY8"/>
<dbReference type="WBParaSite" id="EVEC_0001271101-mRNA-1">
    <property type="protein sequence ID" value="EVEC_0001271101-mRNA-1"/>
    <property type="gene ID" value="EVEC_0001271101"/>
</dbReference>
<accession>A0A0N4VNY8</accession>
<protein>
    <submittedName>
        <fullName evidence="4">Mediator of RNA polymerase II transcription subunit 7</fullName>
    </submittedName>
</protein>
<organism evidence="4">
    <name type="scientific">Enterobius vermicularis</name>
    <name type="common">Human pinworm</name>
    <dbReference type="NCBI Taxonomy" id="51028"/>
    <lineage>
        <taxon>Eukaryota</taxon>
        <taxon>Metazoa</taxon>
        <taxon>Ecdysozoa</taxon>
        <taxon>Nematoda</taxon>
        <taxon>Chromadorea</taxon>
        <taxon>Rhabditida</taxon>
        <taxon>Spirurina</taxon>
        <taxon>Oxyuridomorpha</taxon>
        <taxon>Oxyuroidea</taxon>
        <taxon>Oxyuridae</taxon>
        <taxon>Enterobius</taxon>
    </lineage>
</organism>
<feature type="region of interest" description="Disordered" evidence="1">
    <location>
        <begin position="1"/>
        <end position="23"/>
    </location>
</feature>
<evidence type="ECO:0000256" key="1">
    <source>
        <dbReference type="SAM" id="MobiDB-lite"/>
    </source>
</evidence>
<dbReference type="EMBL" id="UXUI01012901">
    <property type="protein sequence ID" value="VDD97133.1"/>
    <property type="molecule type" value="Genomic_DNA"/>
</dbReference>
<gene>
    <name evidence="2" type="ORF">EVEC_LOCUS11884</name>
</gene>
<proteinExistence type="predicted"/>